<evidence type="ECO:0000313" key="1">
    <source>
        <dbReference type="Ensembl" id="ENSMPUP00000002430.1"/>
    </source>
</evidence>
<proteinExistence type="predicted"/>
<dbReference type="OMA" id="SWRVTSE"/>
<name>M3XTN0_MUSPF</name>
<organism evidence="1">
    <name type="scientific">Mustela putorius furo</name>
    <name type="common">European domestic ferret</name>
    <name type="synonym">Mustela furo</name>
    <dbReference type="NCBI Taxonomy" id="9669"/>
    <lineage>
        <taxon>Eukaryota</taxon>
        <taxon>Metazoa</taxon>
        <taxon>Chordata</taxon>
        <taxon>Craniata</taxon>
        <taxon>Vertebrata</taxon>
        <taxon>Euteleostomi</taxon>
        <taxon>Mammalia</taxon>
        <taxon>Eutheria</taxon>
        <taxon>Laurasiatheria</taxon>
        <taxon>Carnivora</taxon>
        <taxon>Caniformia</taxon>
        <taxon>Musteloidea</taxon>
        <taxon>Mustelidae</taxon>
        <taxon>Mustelinae</taxon>
        <taxon>Mustela</taxon>
    </lineage>
</organism>
<dbReference type="HOGENOM" id="CLU_158993_0_0_1"/>
<dbReference type="GeneTree" id="ENSGT00940000170820"/>
<dbReference type="eggNOG" id="KOG1263">
    <property type="taxonomic scope" value="Eukaryota"/>
</dbReference>
<dbReference type="Ensembl" id="ENSMPUT00000002480.1">
    <property type="protein sequence ID" value="ENSMPUP00000002430.1"/>
    <property type="gene ID" value="ENSMPUG00000002457.1"/>
</dbReference>
<reference evidence="1" key="1">
    <citation type="submission" date="2024-06" db="UniProtKB">
        <authorList>
            <consortium name="Ensembl"/>
        </authorList>
    </citation>
    <scope>IDENTIFICATION</scope>
</reference>
<dbReference type="InterPro" id="IPR008972">
    <property type="entry name" value="Cupredoxin"/>
</dbReference>
<sequence>MTFVYTWEVPRDVGPTSADPNCLTWLYYSSVNLPNDINSGLVGPLLVCRSGSLGEDGKQKGKDKEFYLLATIFDENKSYLLDENIETFTTKPEN</sequence>
<dbReference type="SUPFAM" id="SSF49503">
    <property type="entry name" value="Cupredoxins"/>
    <property type="match status" value="1"/>
</dbReference>
<accession>M3XTN0</accession>
<protein>
    <submittedName>
        <fullName evidence="1">Uncharacterized protein</fullName>
    </submittedName>
</protein>
<dbReference type="Gene3D" id="2.60.40.420">
    <property type="entry name" value="Cupredoxins - blue copper proteins"/>
    <property type="match status" value="1"/>
</dbReference>
<dbReference type="STRING" id="9669.ENSMPUP00000002430"/>
<dbReference type="AlphaFoldDB" id="M3XTN0"/>
<dbReference type="EMBL" id="AEYP01039151">
    <property type="status" value="NOT_ANNOTATED_CDS"/>
    <property type="molecule type" value="Genomic_DNA"/>
</dbReference>
<dbReference type="InParanoid" id="M3XTN0"/>